<dbReference type="PATRIC" id="fig|396597.7.peg.7312"/>
<reference evidence="1 2" key="1">
    <citation type="submission" date="2008-03" db="EMBL/GenBank/DDBJ databases">
        <title>Sequencing of the draft genome and assembly of Burkholderia ambifaria MEX-5.</title>
        <authorList>
            <consortium name="US DOE Joint Genome Institute (JGI-PGF)"/>
            <person name="Copeland A."/>
            <person name="Lucas S."/>
            <person name="Lapidus A."/>
            <person name="Glavina del Rio T."/>
            <person name="Dalin E."/>
            <person name="Tice H."/>
            <person name="Bruce D."/>
            <person name="Goodwin L."/>
            <person name="Pitluck S."/>
            <person name="Larimer F."/>
            <person name="Land M.L."/>
            <person name="Hauser L."/>
            <person name="Tiedje J."/>
            <person name="Richardson P."/>
        </authorList>
    </citation>
    <scope>NUCLEOTIDE SEQUENCE [LARGE SCALE GENOMIC DNA]</scope>
    <source>
        <strain evidence="1 2">MEX-5</strain>
    </source>
</reference>
<protein>
    <submittedName>
        <fullName evidence="1">Uncharacterized protein</fullName>
    </submittedName>
</protein>
<comment type="caution">
    <text evidence="1">The sequence shown here is derived from an EMBL/GenBank/DDBJ whole genome shotgun (WGS) entry which is preliminary data.</text>
</comment>
<dbReference type="EMBL" id="ABLK01000021">
    <property type="protein sequence ID" value="EDT43170.1"/>
    <property type="molecule type" value="Genomic_DNA"/>
</dbReference>
<accession>B1SZY6</accession>
<gene>
    <name evidence="1" type="ORF">BamMEX5DRAFT_1102</name>
</gene>
<evidence type="ECO:0000313" key="2">
    <source>
        <dbReference type="Proteomes" id="UP000004814"/>
    </source>
</evidence>
<proteinExistence type="predicted"/>
<dbReference type="Proteomes" id="UP000004814">
    <property type="component" value="Unassembled WGS sequence"/>
</dbReference>
<sequence length="83" mass="9085">MKLHQLLELRERAVLRAVTLSLDVNEQQQAEINKVALAAAKNWDENNLASIVGSQTARRLMEQELVTMGAKGPGGVTMKGQQS</sequence>
<dbReference type="AlphaFoldDB" id="B1SZY6"/>
<name>B1SZY6_9BURK</name>
<evidence type="ECO:0000313" key="1">
    <source>
        <dbReference type="EMBL" id="EDT43170.1"/>
    </source>
</evidence>
<organism evidence="1 2">
    <name type="scientific">Burkholderia ambifaria MEX-5</name>
    <dbReference type="NCBI Taxonomy" id="396597"/>
    <lineage>
        <taxon>Bacteria</taxon>
        <taxon>Pseudomonadati</taxon>
        <taxon>Pseudomonadota</taxon>
        <taxon>Betaproteobacteria</taxon>
        <taxon>Burkholderiales</taxon>
        <taxon>Burkholderiaceae</taxon>
        <taxon>Burkholderia</taxon>
        <taxon>Burkholderia cepacia complex</taxon>
    </lineage>
</organism>